<evidence type="ECO:0000259" key="11">
    <source>
        <dbReference type="PROSITE" id="PS51193"/>
    </source>
</evidence>
<dbReference type="PANTHER" id="PTHR11472:SF47">
    <property type="entry name" value="FANCONI ANEMIA GROUP J PROTEIN"/>
    <property type="match status" value="1"/>
</dbReference>
<dbReference type="SMART" id="SM00488">
    <property type="entry name" value="DEXDc2"/>
    <property type="match status" value="1"/>
</dbReference>
<evidence type="ECO:0000256" key="1">
    <source>
        <dbReference type="ARBA" id="ARBA00004123"/>
    </source>
</evidence>
<keyword evidence="7" id="KW-0408">Iron</keyword>
<evidence type="ECO:0000256" key="6">
    <source>
        <dbReference type="ARBA" id="ARBA00022840"/>
    </source>
</evidence>
<dbReference type="GO" id="GO:0046872">
    <property type="term" value="F:metal ion binding"/>
    <property type="evidence" value="ECO:0007669"/>
    <property type="project" value="UniProtKB-KW"/>
</dbReference>
<comment type="subcellular location">
    <subcellularLocation>
        <location evidence="1">Nucleus</location>
    </subcellularLocation>
</comment>
<keyword evidence="5" id="KW-0347">Helicase</keyword>
<dbReference type="GO" id="GO:0003678">
    <property type="term" value="F:DNA helicase activity"/>
    <property type="evidence" value="ECO:0007669"/>
    <property type="project" value="InterPro"/>
</dbReference>
<dbReference type="GO" id="GO:0003677">
    <property type="term" value="F:DNA binding"/>
    <property type="evidence" value="ECO:0007669"/>
    <property type="project" value="InterPro"/>
</dbReference>
<evidence type="ECO:0000313" key="13">
    <source>
        <dbReference type="WBParaSite" id="PDA_v2.g30440.t1"/>
    </source>
</evidence>
<dbReference type="GO" id="GO:0051536">
    <property type="term" value="F:iron-sulfur cluster binding"/>
    <property type="evidence" value="ECO:0007669"/>
    <property type="project" value="UniProtKB-KW"/>
</dbReference>
<keyword evidence="4" id="KW-0378">Hydrolase</keyword>
<feature type="domain" description="Helicase ATP-binding" evidence="11">
    <location>
        <begin position="1"/>
        <end position="307"/>
    </location>
</feature>
<organism evidence="12 13">
    <name type="scientific">Panagrolaimus davidi</name>
    <dbReference type="NCBI Taxonomy" id="227884"/>
    <lineage>
        <taxon>Eukaryota</taxon>
        <taxon>Metazoa</taxon>
        <taxon>Ecdysozoa</taxon>
        <taxon>Nematoda</taxon>
        <taxon>Chromadorea</taxon>
        <taxon>Rhabditida</taxon>
        <taxon>Tylenchina</taxon>
        <taxon>Panagrolaimomorpha</taxon>
        <taxon>Panagrolaimoidea</taxon>
        <taxon>Panagrolaimidae</taxon>
        <taxon>Panagrolaimus</taxon>
    </lineage>
</organism>
<evidence type="ECO:0000256" key="7">
    <source>
        <dbReference type="ARBA" id="ARBA00023004"/>
    </source>
</evidence>
<proteinExistence type="predicted"/>
<dbReference type="CDD" id="cd18788">
    <property type="entry name" value="SF2_C_XPD"/>
    <property type="match status" value="1"/>
</dbReference>
<dbReference type="Pfam" id="PF06733">
    <property type="entry name" value="DEAD_2"/>
    <property type="match status" value="1"/>
</dbReference>
<keyword evidence="6" id="KW-0067">ATP-binding</keyword>
<keyword evidence="2" id="KW-0479">Metal-binding</keyword>
<dbReference type="WBParaSite" id="PDA_v2.g30440.t1">
    <property type="protein sequence ID" value="PDA_v2.g30440.t1"/>
    <property type="gene ID" value="PDA_v2.g30440"/>
</dbReference>
<evidence type="ECO:0000256" key="9">
    <source>
        <dbReference type="ARBA" id="ARBA00023235"/>
    </source>
</evidence>
<sequence>MAKIIKCYNNRQNALIESPTGSGKTLALLASACGCVLDYKVKLGSGAVIAELQRNNNRKESVVECKCNQMKKLRIYYGTRTHTQISQVIKEYKRLPFGHESGEKQLKHTILASRERLCINEEVRKTKDLREGCKEACGRCTETTETYEEVNKAEACNKDDGKETRMGKCEYRENLAEYEKPGRKPNDFRRNIDCVFDIEDLVDSLKNLQICPYYASKRILYGDADIVFTPFNYLIDPMIRNPVNIDLENSIVILDEAHNIEDICRDAATFSFKESELRDAIMFFNISLSRIPKKFVGTEQKKILQTLRFILYRLLNFMTKLEPDVPKTVSIISPTLDSKIEENRKAYKCNISFAPQKRTSSISDETNKLLKNGNSEIDDDDFYDDKNFIMNESPANDVDAGKESRTKSIRSNFEAILNFWCMSPSVAFKDAFKDCRSVVLASGTLKPIETFKTELGLKFDCEMDGKQVIPNNQIFAHVVSKSSTGHPFKFNFENTRNPTLYFELMQTICEVCKTVPKGILVFVSSYFILNEILKRLDSEDLKWKNLKLDIENRKRIFYEERGSRNFNEMFQGYSETIKNSGSDINALNGAIMIAVFRGNVSEGIDFADDLARCVICVGIPFPNFKDELVDQKRKFNDFYCDLTNILSGDKWYQIQAYRALNQALGRCLRHKKDWGAILLFDERFLEQFNPYIDESKKISGWVRNILKSYYGHQIFMKELELFVNQRLKDTVIQPVIKEVNVEKKGDEIEDKDVDSNPAKTFLFKIPSKSELKPICKKLGIKYSEEAIKFWEEIHFKEIDLLAKNITTQKFKTKNFYRILSNFFTGKFSAYDQIYYAINCAFRDQLIADDELSSDNIQLLCDSYTVTEKHFEFMALFLPCRILIFDRNNKKIRKYGDWECSNDILTFVLSFFDRKYSVVIGF</sequence>
<reference evidence="13" key="1">
    <citation type="submission" date="2022-11" db="UniProtKB">
        <authorList>
            <consortium name="WormBaseParasite"/>
        </authorList>
    </citation>
    <scope>IDENTIFICATION</scope>
</reference>
<dbReference type="GO" id="GO:0016818">
    <property type="term" value="F:hydrolase activity, acting on acid anhydrides, in phosphorus-containing anhydrides"/>
    <property type="evidence" value="ECO:0007669"/>
    <property type="project" value="InterPro"/>
</dbReference>
<dbReference type="GO" id="GO:1990918">
    <property type="term" value="P:double-strand break repair involved in meiotic recombination"/>
    <property type="evidence" value="ECO:0007669"/>
    <property type="project" value="TreeGrafter"/>
</dbReference>
<evidence type="ECO:0000256" key="10">
    <source>
        <dbReference type="ARBA" id="ARBA00023242"/>
    </source>
</evidence>
<evidence type="ECO:0000256" key="2">
    <source>
        <dbReference type="ARBA" id="ARBA00022723"/>
    </source>
</evidence>
<keyword evidence="9" id="KW-0413">Isomerase</keyword>
<evidence type="ECO:0000256" key="3">
    <source>
        <dbReference type="ARBA" id="ARBA00022741"/>
    </source>
</evidence>
<dbReference type="PANTHER" id="PTHR11472">
    <property type="entry name" value="DNA REPAIR DEAD HELICASE RAD3/XP-D SUBFAMILY MEMBER"/>
    <property type="match status" value="1"/>
</dbReference>
<dbReference type="InterPro" id="IPR014013">
    <property type="entry name" value="Helic_SF1/SF2_ATP-bd_DinG/Rad3"/>
</dbReference>
<accession>A0A914QFF2</accession>
<name>A0A914QFF2_9BILA</name>
<evidence type="ECO:0000313" key="12">
    <source>
        <dbReference type="Proteomes" id="UP000887578"/>
    </source>
</evidence>
<protein>
    <submittedName>
        <fullName evidence="13">DNA helicase</fullName>
    </submittedName>
</protein>
<dbReference type="InterPro" id="IPR027417">
    <property type="entry name" value="P-loop_NTPase"/>
</dbReference>
<dbReference type="InterPro" id="IPR045028">
    <property type="entry name" value="DinG/Rad3-like"/>
</dbReference>
<dbReference type="InterPro" id="IPR013020">
    <property type="entry name" value="Rad3/Chl1-like"/>
</dbReference>
<dbReference type="PROSITE" id="PS51257">
    <property type="entry name" value="PROKAR_LIPOPROTEIN"/>
    <property type="match status" value="1"/>
</dbReference>
<dbReference type="GO" id="GO:0005524">
    <property type="term" value="F:ATP binding"/>
    <property type="evidence" value="ECO:0007669"/>
    <property type="project" value="UniProtKB-KW"/>
</dbReference>
<dbReference type="SMART" id="SM00491">
    <property type="entry name" value="HELICc2"/>
    <property type="match status" value="1"/>
</dbReference>
<dbReference type="GO" id="GO:0006289">
    <property type="term" value="P:nucleotide-excision repair"/>
    <property type="evidence" value="ECO:0007669"/>
    <property type="project" value="TreeGrafter"/>
</dbReference>
<dbReference type="SUPFAM" id="SSF52540">
    <property type="entry name" value="P-loop containing nucleoside triphosphate hydrolases"/>
    <property type="match status" value="1"/>
</dbReference>
<dbReference type="AlphaFoldDB" id="A0A914QFF2"/>
<dbReference type="PROSITE" id="PS51193">
    <property type="entry name" value="HELICASE_ATP_BIND_2"/>
    <property type="match status" value="1"/>
</dbReference>
<evidence type="ECO:0000256" key="8">
    <source>
        <dbReference type="ARBA" id="ARBA00023014"/>
    </source>
</evidence>
<dbReference type="InterPro" id="IPR006555">
    <property type="entry name" value="ATP-dep_Helicase_C"/>
</dbReference>
<dbReference type="InterPro" id="IPR002464">
    <property type="entry name" value="DNA/RNA_helicase_DEAH_CS"/>
</dbReference>
<dbReference type="InterPro" id="IPR006554">
    <property type="entry name" value="Helicase-like_DEXD_c2"/>
</dbReference>
<dbReference type="InterPro" id="IPR010614">
    <property type="entry name" value="RAD3-like_helicase_DEAD"/>
</dbReference>
<keyword evidence="12" id="KW-1185">Reference proteome</keyword>
<keyword evidence="10" id="KW-0539">Nucleus</keyword>
<evidence type="ECO:0000256" key="5">
    <source>
        <dbReference type="ARBA" id="ARBA00022806"/>
    </source>
</evidence>
<dbReference type="PROSITE" id="PS00690">
    <property type="entry name" value="DEAH_ATP_HELICASE"/>
    <property type="match status" value="1"/>
</dbReference>
<dbReference type="NCBIfam" id="TIGR00604">
    <property type="entry name" value="rad3"/>
    <property type="match status" value="1"/>
</dbReference>
<evidence type="ECO:0000256" key="4">
    <source>
        <dbReference type="ARBA" id="ARBA00022801"/>
    </source>
</evidence>
<dbReference type="Pfam" id="PF13307">
    <property type="entry name" value="Helicase_C_2"/>
    <property type="match status" value="1"/>
</dbReference>
<dbReference type="GO" id="GO:0005634">
    <property type="term" value="C:nucleus"/>
    <property type="evidence" value="ECO:0007669"/>
    <property type="project" value="UniProtKB-SubCell"/>
</dbReference>
<keyword evidence="8" id="KW-0411">Iron-sulfur</keyword>
<keyword evidence="3" id="KW-0547">Nucleotide-binding</keyword>
<dbReference type="Gene3D" id="3.40.50.300">
    <property type="entry name" value="P-loop containing nucleotide triphosphate hydrolases"/>
    <property type="match status" value="2"/>
</dbReference>
<dbReference type="Proteomes" id="UP000887578">
    <property type="component" value="Unplaced"/>
</dbReference>